<organism evidence="3">
    <name type="scientific">Methylobacterium bullatum</name>
    <dbReference type="NCBI Taxonomy" id="570505"/>
    <lineage>
        <taxon>Bacteria</taxon>
        <taxon>Pseudomonadati</taxon>
        <taxon>Pseudomonadota</taxon>
        <taxon>Alphaproteobacteria</taxon>
        <taxon>Hyphomicrobiales</taxon>
        <taxon>Methylobacteriaceae</taxon>
        <taxon>Methylobacterium</taxon>
    </lineage>
</organism>
<geneLocation type="plasmid" evidence="3">
    <name>1</name>
</geneLocation>
<sequence>MTKPASQSPVEIIRDRRPRADAMSRDLTDGTGSDRDDGGRKAYGSQLAWLFGILASVAAIAGAVLVVLALPPVLDCRNRAAQGFFVGQTYGGCVASGFSARWNLLEQRVTMTLRGSGR</sequence>
<dbReference type="RefSeq" id="WP_056161473.1">
    <property type="nucleotide sequence ID" value="NZ_BPQF01000014.1"/>
</dbReference>
<evidence type="ECO:0000256" key="1">
    <source>
        <dbReference type="SAM" id="MobiDB-lite"/>
    </source>
</evidence>
<evidence type="ECO:0000313" key="4">
    <source>
        <dbReference type="EMBL" id="GJD40482.1"/>
    </source>
</evidence>
<evidence type="ECO:0000313" key="3">
    <source>
        <dbReference type="EMBL" id="CAA2136462.1"/>
    </source>
</evidence>
<proteinExistence type="predicted"/>
<keyword evidence="5" id="KW-1185">Reference proteome</keyword>
<dbReference type="AlphaFoldDB" id="A0A679JJF9"/>
<reference evidence="3" key="2">
    <citation type="submission" date="2019-12" db="EMBL/GenBank/DDBJ databases">
        <authorList>
            <person name="Cremers G."/>
        </authorList>
    </citation>
    <scope>NUCLEOTIDE SEQUENCE</scope>
    <source>
        <strain evidence="3">Mbul2</strain>
        <plasmid evidence="3">1</plasmid>
    </source>
</reference>
<keyword evidence="2" id="KW-0812">Transmembrane</keyword>
<evidence type="ECO:0000256" key="2">
    <source>
        <dbReference type="SAM" id="Phobius"/>
    </source>
</evidence>
<dbReference type="EMBL" id="BPQF01000014">
    <property type="protein sequence ID" value="GJD40482.1"/>
    <property type="molecule type" value="Genomic_DNA"/>
</dbReference>
<gene>
    <name evidence="3" type="ORF">MBLL_00171</name>
    <name evidence="4" type="ORF">OICFNHDK_2953</name>
</gene>
<reference evidence="4" key="3">
    <citation type="submission" date="2021-08" db="EMBL/GenBank/DDBJ databases">
        <authorList>
            <person name="Tani A."/>
            <person name="Ola A."/>
            <person name="Ogura Y."/>
            <person name="Katsura K."/>
            <person name="Hayashi T."/>
        </authorList>
    </citation>
    <scope>NUCLEOTIDE SEQUENCE</scope>
    <source>
        <strain evidence="4">DSM 21893</strain>
    </source>
</reference>
<name>A0A679JJF9_9HYPH</name>
<protein>
    <submittedName>
        <fullName evidence="3">Uncharacterized protein</fullName>
    </submittedName>
</protein>
<accession>A0A679JJF9</accession>
<reference evidence="4" key="1">
    <citation type="journal article" date="2016" name="Front. Microbiol.">
        <title>Genome Sequence of the Piezophilic, Mesophilic Sulfate-Reducing Bacterium Desulfovibrio indicus J2T.</title>
        <authorList>
            <person name="Cao J."/>
            <person name="Maignien L."/>
            <person name="Shao Z."/>
            <person name="Alain K."/>
            <person name="Jebbar M."/>
        </authorList>
    </citation>
    <scope>NUCLEOTIDE SEQUENCE</scope>
    <source>
        <strain evidence="4">DSM 21893</strain>
    </source>
</reference>
<feature type="compositionally biased region" description="Basic and acidic residues" evidence="1">
    <location>
        <begin position="12"/>
        <end position="40"/>
    </location>
</feature>
<keyword evidence="2" id="KW-1133">Transmembrane helix</keyword>
<dbReference type="Proteomes" id="UP001055307">
    <property type="component" value="Unassembled WGS sequence"/>
</dbReference>
<keyword evidence="3" id="KW-0614">Plasmid</keyword>
<feature type="region of interest" description="Disordered" evidence="1">
    <location>
        <begin position="1"/>
        <end position="40"/>
    </location>
</feature>
<dbReference type="EMBL" id="LR743510">
    <property type="protein sequence ID" value="CAA2136462.1"/>
    <property type="molecule type" value="Genomic_DNA"/>
</dbReference>
<keyword evidence="2" id="KW-0472">Membrane</keyword>
<feature type="transmembrane region" description="Helical" evidence="2">
    <location>
        <begin position="47"/>
        <end position="70"/>
    </location>
</feature>
<evidence type="ECO:0000313" key="5">
    <source>
        <dbReference type="Proteomes" id="UP001055307"/>
    </source>
</evidence>